<feature type="signal peptide" evidence="1">
    <location>
        <begin position="1"/>
        <end position="22"/>
    </location>
</feature>
<protein>
    <submittedName>
        <fullName evidence="2">Nuclear transport factor 2 family protein</fullName>
    </submittedName>
</protein>
<sequence length="159" mass="18245">MKNKFYSAVVLLLLVWGCSDNSASQEKAISESQQPVKASEIDEAKTKQVLDHHWQAFIQNNMEEVMADYTEESVLITPDRTYKELEEIRENFKNAYQTFAQERTTFKLNKSVIVRDIGYILWQAKTPTLDLTYASDTFIIQNGKIISQTYAGVAHALKE</sequence>
<evidence type="ECO:0000313" key="3">
    <source>
        <dbReference type="Proteomes" id="UP000515237"/>
    </source>
</evidence>
<proteinExistence type="predicted"/>
<dbReference type="SUPFAM" id="SSF54427">
    <property type="entry name" value="NTF2-like"/>
    <property type="match status" value="1"/>
</dbReference>
<dbReference type="EMBL" id="CP055156">
    <property type="protein sequence ID" value="QNF35417.1"/>
    <property type="molecule type" value="Genomic_DNA"/>
</dbReference>
<organism evidence="2 3">
    <name type="scientific">Adhaeribacter swui</name>
    <dbReference type="NCBI Taxonomy" id="2086471"/>
    <lineage>
        <taxon>Bacteria</taxon>
        <taxon>Pseudomonadati</taxon>
        <taxon>Bacteroidota</taxon>
        <taxon>Cytophagia</taxon>
        <taxon>Cytophagales</taxon>
        <taxon>Hymenobacteraceae</taxon>
        <taxon>Adhaeribacter</taxon>
    </lineage>
</organism>
<dbReference type="AlphaFoldDB" id="A0A7G7GE33"/>
<dbReference type="RefSeq" id="WP_185271908.1">
    <property type="nucleotide sequence ID" value="NZ_CP055156.1"/>
</dbReference>
<evidence type="ECO:0000256" key="1">
    <source>
        <dbReference type="SAM" id="SignalP"/>
    </source>
</evidence>
<evidence type="ECO:0000313" key="2">
    <source>
        <dbReference type="EMBL" id="QNF35417.1"/>
    </source>
</evidence>
<dbReference type="Gene3D" id="3.10.450.50">
    <property type="match status" value="1"/>
</dbReference>
<name>A0A7G7GE33_9BACT</name>
<dbReference type="InterPro" id="IPR032710">
    <property type="entry name" value="NTF2-like_dom_sf"/>
</dbReference>
<feature type="chain" id="PRO_5028946384" evidence="1">
    <location>
        <begin position="23"/>
        <end position="159"/>
    </location>
</feature>
<gene>
    <name evidence="2" type="ORF">HUW51_22880</name>
</gene>
<dbReference type="Proteomes" id="UP000515237">
    <property type="component" value="Chromosome"/>
</dbReference>
<reference evidence="2 3" key="1">
    <citation type="journal article" date="2018" name="Int. J. Syst. Evol. Microbiol.">
        <title>Adhaeribacter swui sp. nov., isolated from wet mud.</title>
        <authorList>
            <person name="Kim D.U."/>
            <person name="Kim K.W."/>
            <person name="Kang M.S."/>
            <person name="Kim J.Y."/>
            <person name="Jang J.H."/>
            <person name="Kim M.K."/>
        </authorList>
    </citation>
    <scope>NUCLEOTIDE SEQUENCE [LARGE SCALE GENOMIC DNA]</scope>
    <source>
        <strain evidence="2 3">KCTC 52873</strain>
    </source>
</reference>
<accession>A0A7G7GE33</accession>
<keyword evidence="3" id="KW-1185">Reference proteome</keyword>
<dbReference type="KEGG" id="aswu:HUW51_22880"/>
<keyword evidence="1" id="KW-0732">Signal</keyword>